<dbReference type="RefSeq" id="WP_204964270.1">
    <property type="nucleotide sequence ID" value="NZ_BAAAUR010000015.1"/>
</dbReference>
<gene>
    <name evidence="2" type="ORF">GCM10017591_25260</name>
</gene>
<name>A0A9W6HPW3_9MICO</name>
<comment type="caution">
    <text evidence="2">The sequence shown here is derived from an EMBL/GenBank/DDBJ whole genome shotgun (WGS) entry which is preliminary data.</text>
</comment>
<evidence type="ECO:0000313" key="2">
    <source>
        <dbReference type="EMBL" id="GLJ96463.1"/>
    </source>
</evidence>
<dbReference type="AlphaFoldDB" id="A0A9W6HPW3"/>
<accession>A0A9W6HPW3</accession>
<feature type="transmembrane region" description="Helical" evidence="1">
    <location>
        <begin position="75"/>
        <end position="92"/>
    </location>
</feature>
<keyword evidence="1" id="KW-0472">Membrane</keyword>
<evidence type="ECO:0000313" key="3">
    <source>
        <dbReference type="Proteomes" id="UP001142291"/>
    </source>
</evidence>
<reference evidence="2" key="2">
    <citation type="submission" date="2023-01" db="EMBL/GenBank/DDBJ databases">
        <authorList>
            <person name="Sun Q."/>
            <person name="Evtushenko L."/>
        </authorList>
    </citation>
    <scope>NUCLEOTIDE SEQUENCE</scope>
    <source>
        <strain evidence="2">VKM Ac-1940</strain>
    </source>
</reference>
<evidence type="ECO:0000256" key="1">
    <source>
        <dbReference type="SAM" id="Phobius"/>
    </source>
</evidence>
<proteinExistence type="predicted"/>
<sequence>MPKTAPERLAAALLALEGLVLLVVTGWEIVALASGDSDDTGTSIALIVLTAVGAAAVLAFAVATARGASWGRSGGIVTQLLMLAVALGAVTGPAPAPGVALMVAVPAILGLIVLFAAARRAGLRRRDEQSRDGDPGTL</sequence>
<organism evidence="2 3">
    <name type="scientific">Microbacterium dextranolyticum</name>
    <dbReference type="NCBI Taxonomy" id="36806"/>
    <lineage>
        <taxon>Bacteria</taxon>
        <taxon>Bacillati</taxon>
        <taxon>Actinomycetota</taxon>
        <taxon>Actinomycetes</taxon>
        <taxon>Micrococcales</taxon>
        <taxon>Microbacteriaceae</taxon>
        <taxon>Microbacterium</taxon>
    </lineage>
</organism>
<keyword evidence="3" id="KW-1185">Reference proteome</keyword>
<feature type="transmembrane region" description="Helical" evidence="1">
    <location>
        <begin position="42"/>
        <end position="63"/>
    </location>
</feature>
<reference evidence="2" key="1">
    <citation type="journal article" date="2014" name="Int. J. Syst. Evol. Microbiol.">
        <title>Complete genome sequence of Corynebacterium casei LMG S-19264T (=DSM 44701T), isolated from a smear-ripened cheese.</title>
        <authorList>
            <consortium name="US DOE Joint Genome Institute (JGI-PGF)"/>
            <person name="Walter F."/>
            <person name="Albersmeier A."/>
            <person name="Kalinowski J."/>
            <person name="Ruckert C."/>
        </authorList>
    </citation>
    <scope>NUCLEOTIDE SEQUENCE</scope>
    <source>
        <strain evidence="2">VKM Ac-1940</strain>
    </source>
</reference>
<protein>
    <submittedName>
        <fullName evidence="2">Uncharacterized protein</fullName>
    </submittedName>
</protein>
<keyword evidence="1" id="KW-0812">Transmembrane</keyword>
<feature type="transmembrane region" description="Helical" evidence="1">
    <location>
        <begin position="98"/>
        <end position="118"/>
    </location>
</feature>
<keyword evidence="1" id="KW-1133">Transmembrane helix</keyword>
<dbReference type="EMBL" id="BSER01000011">
    <property type="protein sequence ID" value="GLJ96463.1"/>
    <property type="molecule type" value="Genomic_DNA"/>
</dbReference>
<dbReference type="Proteomes" id="UP001142291">
    <property type="component" value="Unassembled WGS sequence"/>
</dbReference>